<feature type="domain" description="Arc-like DNA binding" evidence="1">
    <location>
        <begin position="9"/>
        <end position="47"/>
    </location>
</feature>
<keyword evidence="3" id="KW-1185">Reference proteome</keyword>
<dbReference type="Proteomes" id="UP001589692">
    <property type="component" value="Unassembled WGS sequence"/>
</dbReference>
<accession>A0ABV6AP96</accession>
<evidence type="ECO:0000313" key="3">
    <source>
        <dbReference type="Proteomes" id="UP001589692"/>
    </source>
</evidence>
<evidence type="ECO:0000313" key="2">
    <source>
        <dbReference type="EMBL" id="MFB9952451.1"/>
    </source>
</evidence>
<dbReference type="Gene3D" id="1.10.1220.10">
    <property type="entry name" value="Met repressor-like"/>
    <property type="match status" value="1"/>
</dbReference>
<comment type="caution">
    <text evidence="2">The sequence shown here is derived from an EMBL/GenBank/DDBJ whole genome shotgun (WGS) entry which is preliminary data.</text>
</comment>
<keyword evidence="2" id="KW-0238">DNA-binding</keyword>
<gene>
    <name evidence="2" type="ORF">ACFFP0_26710</name>
</gene>
<name>A0ABV6AP96_9HYPH</name>
<dbReference type="Pfam" id="PF03869">
    <property type="entry name" value="Arc"/>
    <property type="match status" value="1"/>
</dbReference>
<dbReference type="GO" id="GO:0003677">
    <property type="term" value="F:DNA binding"/>
    <property type="evidence" value="ECO:0007669"/>
    <property type="project" value="UniProtKB-KW"/>
</dbReference>
<evidence type="ECO:0000259" key="1">
    <source>
        <dbReference type="Pfam" id="PF03869"/>
    </source>
</evidence>
<dbReference type="InterPro" id="IPR005569">
    <property type="entry name" value="Arc_DNA-bd_dom"/>
</dbReference>
<protein>
    <submittedName>
        <fullName evidence="2">Arc family DNA-binding protein</fullName>
    </submittedName>
</protein>
<organism evidence="2 3">
    <name type="scientific">Rhizobium puerariae</name>
    <dbReference type="NCBI Taxonomy" id="1585791"/>
    <lineage>
        <taxon>Bacteria</taxon>
        <taxon>Pseudomonadati</taxon>
        <taxon>Pseudomonadota</taxon>
        <taxon>Alphaproteobacteria</taxon>
        <taxon>Hyphomicrobiales</taxon>
        <taxon>Rhizobiaceae</taxon>
        <taxon>Rhizobium/Agrobacterium group</taxon>
        <taxon>Rhizobium</taxon>
    </lineage>
</organism>
<reference evidence="2 3" key="1">
    <citation type="submission" date="2024-09" db="EMBL/GenBank/DDBJ databases">
        <authorList>
            <person name="Sun Q."/>
            <person name="Mori K."/>
        </authorList>
    </citation>
    <scope>NUCLEOTIDE SEQUENCE [LARGE SCALE GENOMIC DNA]</scope>
    <source>
        <strain evidence="2 3">TBRC 4938</strain>
    </source>
</reference>
<dbReference type="RefSeq" id="WP_377265260.1">
    <property type="nucleotide sequence ID" value="NZ_JBHMAA010000034.1"/>
</dbReference>
<dbReference type="SUPFAM" id="SSF47598">
    <property type="entry name" value="Ribbon-helix-helix"/>
    <property type="match status" value="1"/>
</dbReference>
<sequence length="151" mass="17250">MAKQDDYARYTIRVPQETYSLIEKAAAEANRSVNAEIVSRLETSLTDMGQEISELSKKLQRRDEQLSIALMEQRKGRRQRNTLVIELENCRKLLDGGAVKRIAELEAQLMARSEHVDQLYEQANTVAGLHQSIAQLREDIELIKAAVLRKE</sequence>
<proteinExistence type="predicted"/>
<dbReference type="InterPro" id="IPR010985">
    <property type="entry name" value="Ribbon_hlx_hlx"/>
</dbReference>
<dbReference type="EMBL" id="JBHMAA010000034">
    <property type="protein sequence ID" value="MFB9952451.1"/>
    <property type="molecule type" value="Genomic_DNA"/>
</dbReference>
<dbReference type="InterPro" id="IPR013321">
    <property type="entry name" value="Arc_rbn_hlx_hlx"/>
</dbReference>